<accession>A0A6F8VB47</accession>
<gene>
    <name evidence="10" type="ORF">SKTS_17700</name>
</gene>
<keyword evidence="9" id="KW-0066">ATP synthesis</keyword>
<dbReference type="SUPFAM" id="SSF52943">
    <property type="entry name" value="ATP synthase (F1-ATPase), gamma subunit"/>
    <property type="match status" value="1"/>
</dbReference>
<evidence type="ECO:0000256" key="9">
    <source>
        <dbReference type="ARBA" id="ARBA00023310"/>
    </source>
</evidence>
<name>A0A6F8VB47_9PROT</name>
<evidence type="ECO:0008006" key="12">
    <source>
        <dbReference type="Google" id="ProtNLM"/>
    </source>
</evidence>
<evidence type="ECO:0000256" key="4">
    <source>
        <dbReference type="ARBA" id="ARBA00022448"/>
    </source>
</evidence>
<keyword evidence="7" id="KW-0472">Membrane</keyword>
<keyword evidence="6" id="KW-0406">Ion transport</keyword>
<dbReference type="GO" id="GO:0046933">
    <property type="term" value="F:proton-transporting ATP synthase activity, rotational mechanism"/>
    <property type="evidence" value="ECO:0007669"/>
    <property type="project" value="InterPro"/>
</dbReference>
<evidence type="ECO:0000256" key="7">
    <source>
        <dbReference type="ARBA" id="ARBA00023136"/>
    </source>
</evidence>
<organism evidence="10 11">
    <name type="scientific">Sulfurimicrobium lacus</name>
    <dbReference type="NCBI Taxonomy" id="2715678"/>
    <lineage>
        <taxon>Bacteria</taxon>
        <taxon>Pseudomonadati</taxon>
        <taxon>Pseudomonadota</taxon>
        <taxon>Betaproteobacteria</taxon>
        <taxon>Nitrosomonadales</taxon>
        <taxon>Sulfuricellaceae</taxon>
        <taxon>Sulfurimicrobium</taxon>
    </lineage>
</organism>
<evidence type="ECO:0000256" key="5">
    <source>
        <dbReference type="ARBA" id="ARBA00022781"/>
    </source>
</evidence>
<reference evidence="11" key="1">
    <citation type="submission" date="2020-03" db="EMBL/GenBank/DDBJ databases">
        <title>Complete genome sequence of sulfur-oxidizing bacterium skT11.</title>
        <authorList>
            <person name="Kanda M."/>
            <person name="Kojima H."/>
            <person name="Fukui M."/>
        </authorList>
    </citation>
    <scope>NUCLEOTIDE SEQUENCE [LARGE SCALE GENOMIC DNA]</scope>
    <source>
        <strain evidence="11">skT11</strain>
    </source>
</reference>
<dbReference type="Gene3D" id="1.10.287.80">
    <property type="entry name" value="ATP synthase, gamma subunit, helix hairpin domain"/>
    <property type="match status" value="1"/>
</dbReference>
<evidence type="ECO:0000256" key="2">
    <source>
        <dbReference type="ARBA" id="ARBA00004170"/>
    </source>
</evidence>
<dbReference type="GO" id="GO:0045259">
    <property type="term" value="C:proton-transporting ATP synthase complex"/>
    <property type="evidence" value="ECO:0007669"/>
    <property type="project" value="UniProtKB-KW"/>
</dbReference>
<comment type="similarity">
    <text evidence="3">Belongs to the ATPase gamma chain family.</text>
</comment>
<evidence type="ECO:0000256" key="6">
    <source>
        <dbReference type="ARBA" id="ARBA00023065"/>
    </source>
</evidence>
<dbReference type="AlphaFoldDB" id="A0A6F8VB47"/>
<comment type="subcellular location">
    <subcellularLocation>
        <location evidence="2">Membrane</location>
        <topology evidence="2">Peripheral membrane protein</topology>
    </subcellularLocation>
</comment>
<evidence type="ECO:0000256" key="1">
    <source>
        <dbReference type="ARBA" id="ARBA00003456"/>
    </source>
</evidence>
<comment type="function">
    <text evidence="1">Produces ATP from ADP in the presence of a proton gradient across the membrane. The gamma chain is believed to be important in regulating ATPase activity and the flow of protons through the CF(0) complex.</text>
</comment>
<proteinExistence type="inferred from homology"/>
<dbReference type="InterPro" id="IPR035968">
    <property type="entry name" value="ATP_synth_F1_ATPase_gsu"/>
</dbReference>
<dbReference type="Proteomes" id="UP000502260">
    <property type="component" value="Chromosome"/>
</dbReference>
<protein>
    <recommendedName>
        <fullName evidence="12">ATP synthase subunit gamma</fullName>
    </recommendedName>
</protein>
<evidence type="ECO:0000313" key="11">
    <source>
        <dbReference type="Proteomes" id="UP000502260"/>
    </source>
</evidence>
<dbReference type="Gene3D" id="3.40.1380.10">
    <property type="match status" value="1"/>
</dbReference>
<keyword evidence="5" id="KW-0375">Hydrogen ion transport</keyword>
<dbReference type="RefSeq" id="WP_173063500.1">
    <property type="nucleotide sequence ID" value="NZ_AP022853.1"/>
</dbReference>
<dbReference type="PRINTS" id="PR00126">
    <property type="entry name" value="ATPASEGAMMA"/>
</dbReference>
<evidence type="ECO:0000256" key="8">
    <source>
        <dbReference type="ARBA" id="ARBA00023196"/>
    </source>
</evidence>
<dbReference type="InterPro" id="IPR000131">
    <property type="entry name" value="ATP_synth_F1_gsu"/>
</dbReference>
<evidence type="ECO:0000313" key="10">
    <source>
        <dbReference type="EMBL" id="BCB26884.1"/>
    </source>
</evidence>
<keyword evidence="4" id="KW-0813">Transport</keyword>
<keyword evidence="8" id="KW-0139">CF(1)</keyword>
<dbReference type="KEGG" id="slac:SKTS_17700"/>
<dbReference type="Pfam" id="PF00231">
    <property type="entry name" value="ATP-synt"/>
    <property type="match status" value="1"/>
</dbReference>
<keyword evidence="11" id="KW-1185">Reference proteome</keyword>
<dbReference type="EMBL" id="AP022853">
    <property type="protein sequence ID" value="BCB26884.1"/>
    <property type="molecule type" value="Genomic_DNA"/>
</dbReference>
<sequence length="282" mass="31232">MSRRHELQSRVAGLGEIEGIMVAMKNLALMETLKLTRFLAIQQEAVATIETVASDFMAHYGNASAHDQTVRNAYLVVGSEHGLCGDFNESIAQAVQERLPEADRPPVVAVGHRLAAKLEDYPALAAVIGGPSVAEEVEAVLSAVISQFTLLERALPGGQLLGLVVIYHSSETEDIKMRRLLPLPEPKPLAHHYSHAPLLTLAPDDFLAKLTDHYLYAALHEAFYSSLMVENQQRLEHMDKAIRQLDKRVTECALHINRLRQEEITEEIETIMLSLEALGMSE</sequence>
<evidence type="ECO:0000256" key="3">
    <source>
        <dbReference type="ARBA" id="ARBA00007681"/>
    </source>
</evidence>